<dbReference type="EMBL" id="AP007255">
    <property type="protein sequence ID" value="BAE49474.1"/>
    <property type="molecule type" value="Genomic_DNA"/>
</dbReference>
<sequence>MIMVLGCSLLNRRACMMPSTCSKIFSTTQMLFLVSWALMNMSPTCASTDLRLNIPTPAEFTLDEMIILPRPKAARPD</sequence>
<accession>Q2W9K1</accession>
<dbReference type="KEGG" id="mag:amb0670"/>
<organism evidence="1 2">
    <name type="scientific">Paramagnetospirillum magneticum (strain ATCC 700264 / AMB-1)</name>
    <name type="common">Magnetospirillum magneticum</name>
    <dbReference type="NCBI Taxonomy" id="342108"/>
    <lineage>
        <taxon>Bacteria</taxon>
        <taxon>Pseudomonadati</taxon>
        <taxon>Pseudomonadota</taxon>
        <taxon>Alphaproteobacteria</taxon>
        <taxon>Rhodospirillales</taxon>
        <taxon>Magnetospirillaceae</taxon>
        <taxon>Paramagnetospirillum</taxon>
    </lineage>
</organism>
<dbReference type="STRING" id="342108.amb0670"/>
<evidence type="ECO:0000313" key="1">
    <source>
        <dbReference type="EMBL" id="BAE49474.1"/>
    </source>
</evidence>
<dbReference type="HOGENOM" id="CLU_2633890_0_0_5"/>
<gene>
    <name evidence="1" type="ordered locus">amb0670</name>
</gene>
<reference evidence="1 2" key="1">
    <citation type="journal article" date="2005" name="DNA Res.">
        <title>Complete genome sequence of the facultative anaerobic magnetotactic bacterium Magnetospirillum sp. strain AMB-1.</title>
        <authorList>
            <person name="Matsunaga T."/>
            <person name="Okamura Y."/>
            <person name="Fukuda Y."/>
            <person name="Wahyudi A.T."/>
            <person name="Murase Y."/>
            <person name="Takeyama H."/>
        </authorList>
    </citation>
    <scope>NUCLEOTIDE SEQUENCE [LARGE SCALE GENOMIC DNA]</scope>
    <source>
        <strain evidence="2">ATCC 700264 / AMB-1</strain>
    </source>
</reference>
<dbReference type="Proteomes" id="UP000007058">
    <property type="component" value="Chromosome"/>
</dbReference>
<proteinExistence type="predicted"/>
<dbReference type="AlphaFoldDB" id="Q2W9K1"/>
<evidence type="ECO:0000313" key="2">
    <source>
        <dbReference type="Proteomes" id="UP000007058"/>
    </source>
</evidence>
<keyword evidence="2" id="KW-1185">Reference proteome</keyword>
<name>Q2W9K1_PARM1</name>
<protein>
    <submittedName>
        <fullName evidence="1">Uncharacterized protein</fullName>
    </submittedName>
</protein>